<evidence type="ECO:0000256" key="1">
    <source>
        <dbReference type="ARBA" id="ARBA00004141"/>
    </source>
</evidence>
<keyword evidence="7" id="KW-1185">Reference proteome</keyword>
<evidence type="ECO:0000256" key="5">
    <source>
        <dbReference type="ARBA" id="ARBA00023136"/>
    </source>
</evidence>
<keyword evidence="5 6" id="KW-0472">Membrane</keyword>
<feature type="transmembrane region" description="Helical" evidence="6">
    <location>
        <begin position="82"/>
        <end position="103"/>
    </location>
</feature>
<name>A0A915BSW6_PARUN</name>
<dbReference type="AlphaFoldDB" id="A0A915BSW6"/>
<evidence type="ECO:0000313" key="8">
    <source>
        <dbReference type="WBParaSite" id="PgR056X_g068_t01"/>
    </source>
</evidence>
<dbReference type="Proteomes" id="UP000887569">
    <property type="component" value="Unplaced"/>
</dbReference>
<proteinExistence type="inferred from homology"/>
<evidence type="ECO:0000313" key="7">
    <source>
        <dbReference type="Proteomes" id="UP000887569"/>
    </source>
</evidence>
<dbReference type="InterPro" id="IPR037185">
    <property type="entry name" value="EmrE-like"/>
</dbReference>
<dbReference type="InterPro" id="IPR018908">
    <property type="entry name" value="TMEM234"/>
</dbReference>
<protein>
    <submittedName>
        <fullName evidence="8">Transmembrane protein 234</fullName>
    </submittedName>
</protein>
<keyword evidence="4 6" id="KW-1133">Transmembrane helix</keyword>
<dbReference type="Pfam" id="PF10639">
    <property type="entry name" value="TMEM234"/>
    <property type="match status" value="1"/>
</dbReference>
<dbReference type="PANTHER" id="PTHR28668">
    <property type="entry name" value="TRANSMEMBRANE PROTEIN 234"/>
    <property type="match status" value="1"/>
</dbReference>
<keyword evidence="3 6" id="KW-0812">Transmembrane</keyword>
<dbReference type="PANTHER" id="PTHR28668:SF1">
    <property type="entry name" value="TRANSMEMBRANE PROTEIN 234"/>
    <property type="match status" value="1"/>
</dbReference>
<feature type="transmembrane region" description="Helical" evidence="6">
    <location>
        <begin position="57"/>
        <end position="75"/>
    </location>
</feature>
<evidence type="ECO:0000256" key="2">
    <source>
        <dbReference type="ARBA" id="ARBA00005977"/>
    </source>
</evidence>
<evidence type="ECO:0000256" key="6">
    <source>
        <dbReference type="SAM" id="Phobius"/>
    </source>
</evidence>
<dbReference type="SUPFAM" id="SSF103481">
    <property type="entry name" value="Multidrug resistance efflux transporter EmrE"/>
    <property type="match status" value="1"/>
</dbReference>
<reference evidence="8" key="1">
    <citation type="submission" date="2022-11" db="UniProtKB">
        <authorList>
            <consortium name="WormBaseParasite"/>
        </authorList>
    </citation>
    <scope>IDENTIFICATION</scope>
</reference>
<dbReference type="GO" id="GO:0016020">
    <property type="term" value="C:membrane"/>
    <property type="evidence" value="ECO:0007669"/>
    <property type="project" value="UniProtKB-SubCell"/>
</dbReference>
<feature type="transmembrane region" description="Helical" evidence="6">
    <location>
        <begin position="109"/>
        <end position="128"/>
    </location>
</feature>
<accession>A0A915BSW6</accession>
<evidence type="ECO:0000256" key="3">
    <source>
        <dbReference type="ARBA" id="ARBA00022692"/>
    </source>
</evidence>
<evidence type="ECO:0000256" key="4">
    <source>
        <dbReference type="ARBA" id="ARBA00022989"/>
    </source>
</evidence>
<dbReference type="Gene3D" id="1.10.3730.20">
    <property type="match status" value="1"/>
</dbReference>
<organism evidence="7 8">
    <name type="scientific">Parascaris univalens</name>
    <name type="common">Nematode worm</name>
    <dbReference type="NCBI Taxonomy" id="6257"/>
    <lineage>
        <taxon>Eukaryota</taxon>
        <taxon>Metazoa</taxon>
        <taxon>Ecdysozoa</taxon>
        <taxon>Nematoda</taxon>
        <taxon>Chromadorea</taxon>
        <taxon>Rhabditida</taxon>
        <taxon>Spirurina</taxon>
        <taxon>Ascaridomorpha</taxon>
        <taxon>Ascaridoidea</taxon>
        <taxon>Ascarididae</taxon>
        <taxon>Parascaris</taxon>
    </lineage>
</organism>
<dbReference type="WBParaSite" id="PgR056X_g068_t01">
    <property type="protein sequence ID" value="PgR056X_g068_t01"/>
    <property type="gene ID" value="PgR056X_g068"/>
</dbReference>
<comment type="subcellular location">
    <subcellularLocation>
        <location evidence="1">Membrane</location>
        <topology evidence="1">Multi-pass membrane protein</topology>
    </subcellularLocation>
</comment>
<sequence>MLLCESISPVLVAVLWGATNPFIRAGSKTIEYADIGSSNHLTRLATKLWRTALCWRFSLPFALNQCASVLFVVALAKQPITFVVPTVNALTFLFTALTGRLMGENVVSAKLLIGSALILVGIVICCTAQ</sequence>
<comment type="similarity">
    <text evidence="2">Belongs to the TMEM234 family.</text>
</comment>